<evidence type="ECO:0000313" key="9">
    <source>
        <dbReference type="Proteomes" id="UP000614469"/>
    </source>
</evidence>
<evidence type="ECO:0000256" key="3">
    <source>
        <dbReference type="ARBA" id="ARBA00022723"/>
    </source>
</evidence>
<dbReference type="AlphaFoldDB" id="A0A8J6NJ67"/>
<comment type="cofactor">
    <cofactor evidence="7">
        <name>[2Fe-2S] cluster</name>
        <dbReference type="ChEBI" id="CHEBI:190135"/>
    </cofactor>
    <text evidence="7">Binds 1 [2Fe-2S] cluster.</text>
</comment>
<feature type="binding site" evidence="7">
    <location>
        <position position="88"/>
    </location>
    <ligand>
        <name>[2Fe-2S] cluster</name>
        <dbReference type="ChEBI" id="CHEBI:190135"/>
    </ligand>
</feature>
<keyword evidence="5 7" id="KW-0411">Iron-sulfur</keyword>
<dbReference type="InterPro" id="IPR002023">
    <property type="entry name" value="NuoE-like"/>
</dbReference>
<feature type="binding site" evidence="7">
    <location>
        <position position="124"/>
    </location>
    <ligand>
        <name>[2Fe-2S] cluster</name>
        <dbReference type="ChEBI" id="CHEBI:190135"/>
    </ligand>
</feature>
<dbReference type="GO" id="GO:0051537">
    <property type="term" value="F:2 iron, 2 sulfur cluster binding"/>
    <property type="evidence" value="ECO:0007669"/>
    <property type="project" value="UniProtKB-KW"/>
</dbReference>
<dbReference type="InterPro" id="IPR042128">
    <property type="entry name" value="NuoE_dom"/>
</dbReference>
<keyword evidence="2 7" id="KW-0001">2Fe-2S</keyword>
<dbReference type="PROSITE" id="PS01099">
    <property type="entry name" value="COMPLEX1_24K"/>
    <property type="match status" value="1"/>
</dbReference>
<dbReference type="GO" id="GO:0003954">
    <property type="term" value="F:NADH dehydrogenase activity"/>
    <property type="evidence" value="ECO:0007669"/>
    <property type="project" value="TreeGrafter"/>
</dbReference>
<feature type="binding site" evidence="7">
    <location>
        <position position="83"/>
    </location>
    <ligand>
        <name>[2Fe-2S] cluster</name>
        <dbReference type="ChEBI" id="CHEBI:190135"/>
    </ligand>
</feature>
<evidence type="ECO:0000256" key="6">
    <source>
        <dbReference type="ARBA" id="ARBA00034078"/>
    </source>
</evidence>
<dbReference type="InterPro" id="IPR041921">
    <property type="entry name" value="NuoE_N"/>
</dbReference>
<reference evidence="8 9" key="1">
    <citation type="submission" date="2020-08" db="EMBL/GenBank/DDBJ databases">
        <title>Bridging the membrane lipid divide: bacteria of the FCB group superphylum have the potential to synthesize archaeal ether lipids.</title>
        <authorList>
            <person name="Villanueva L."/>
            <person name="Von Meijenfeldt F.A.B."/>
            <person name="Westbye A.B."/>
            <person name="Yadav S."/>
            <person name="Hopmans E.C."/>
            <person name="Dutilh B.E."/>
            <person name="Sinninghe Damste J.S."/>
        </authorList>
    </citation>
    <scope>NUCLEOTIDE SEQUENCE [LARGE SCALE GENOMIC DNA]</scope>
    <source>
        <strain evidence="8">NIOZ-UU36</strain>
    </source>
</reference>
<comment type="similarity">
    <text evidence="1">Belongs to the complex I 24 kDa subunit family.</text>
</comment>
<evidence type="ECO:0000256" key="2">
    <source>
        <dbReference type="ARBA" id="ARBA00022714"/>
    </source>
</evidence>
<sequence length="168" mass="18898">MSLAEKYPQEIEKVLAKYPPEHKRSAVMALLFMAQREEGYINKQDKVDIAKILDMTTTEISAIVGFYSLYHDKKAGQYRIQVCTDIGCALRGADQYLADLCEKLDVKPGETTDDGLVTIEEVKCLAACDKAPMFQVQSNNGIKYHEQMTVDTTLELIEALRKDAKEAK</sequence>
<keyword evidence="4 7" id="KW-0408">Iron</keyword>
<comment type="caution">
    <text evidence="8">The sequence shown here is derived from an EMBL/GenBank/DDBJ whole genome shotgun (WGS) entry which is preliminary data.</text>
</comment>
<dbReference type="Gene3D" id="3.40.30.10">
    <property type="entry name" value="Glutaredoxin"/>
    <property type="match status" value="1"/>
</dbReference>
<dbReference type="Proteomes" id="UP000614469">
    <property type="component" value="Unassembled WGS sequence"/>
</dbReference>
<accession>A0A8J6NJ67</accession>
<dbReference type="PANTHER" id="PTHR10371:SF3">
    <property type="entry name" value="NADH DEHYDROGENASE [UBIQUINONE] FLAVOPROTEIN 2, MITOCHONDRIAL"/>
    <property type="match status" value="1"/>
</dbReference>
<evidence type="ECO:0000256" key="5">
    <source>
        <dbReference type="ARBA" id="ARBA00023014"/>
    </source>
</evidence>
<dbReference type="FunFam" id="1.10.10.1590:FF:000001">
    <property type="entry name" value="NADH-quinone oxidoreductase subunit E"/>
    <property type="match status" value="1"/>
</dbReference>
<evidence type="ECO:0000256" key="1">
    <source>
        <dbReference type="ARBA" id="ARBA00010643"/>
    </source>
</evidence>
<dbReference type="PANTHER" id="PTHR10371">
    <property type="entry name" value="NADH DEHYDROGENASE UBIQUINONE FLAVOPROTEIN 2, MITOCHONDRIAL"/>
    <property type="match status" value="1"/>
</dbReference>
<evidence type="ECO:0000256" key="7">
    <source>
        <dbReference type="PIRSR" id="PIRSR000216-1"/>
    </source>
</evidence>
<gene>
    <name evidence="8" type="ORF">H8E29_05110</name>
</gene>
<dbReference type="SUPFAM" id="SSF52833">
    <property type="entry name" value="Thioredoxin-like"/>
    <property type="match status" value="1"/>
</dbReference>
<evidence type="ECO:0000313" key="8">
    <source>
        <dbReference type="EMBL" id="MBC8334623.1"/>
    </source>
</evidence>
<organism evidence="8 9">
    <name type="scientific">Candidatus Desulfolinea nitratireducens</name>
    <dbReference type="NCBI Taxonomy" id="2841698"/>
    <lineage>
        <taxon>Bacteria</taxon>
        <taxon>Bacillati</taxon>
        <taxon>Chloroflexota</taxon>
        <taxon>Anaerolineae</taxon>
        <taxon>Anaerolineales</taxon>
        <taxon>Anaerolineales incertae sedis</taxon>
        <taxon>Candidatus Desulfolinea</taxon>
    </lineage>
</organism>
<proteinExistence type="inferred from homology"/>
<feature type="binding site" evidence="7">
    <location>
        <position position="128"/>
    </location>
    <ligand>
        <name>[2Fe-2S] cluster</name>
        <dbReference type="ChEBI" id="CHEBI:190135"/>
    </ligand>
</feature>
<dbReference type="GO" id="GO:0046872">
    <property type="term" value="F:metal ion binding"/>
    <property type="evidence" value="ECO:0007669"/>
    <property type="project" value="UniProtKB-KW"/>
</dbReference>
<name>A0A8J6NJ67_9CHLR</name>
<dbReference type="EMBL" id="JACNJN010000073">
    <property type="protein sequence ID" value="MBC8334623.1"/>
    <property type="molecule type" value="Genomic_DNA"/>
</dbReference>
<comment type="cofactor">
    <cofactor evidence="6">
        <name>[2Fe-2S] cluster</name>
        <dbReference type="ChEBI" id="CHEBI:190135"/>
    </cofactor>
</comment>
<evidence type="ECO:0000256" key="4">
    <source>
        <dbReference type="ARBA" id="ARBA00023004"/>
    </source>
</evidence>
<dbReference type="Pfam" id="PF01257">
    <property type="entry name" value="2Fe-2S_thioredx"/>
    <property type="match status" value="1"/>
</dbReference>
<keyword evidence="3 7" id="KW-0479">Metal-binding</keyword>
<dbReference type="InterPro" id="IPR036249">
    <property type="entry name" value="Thioredoxin-like_sf"/>
</dbReference>
<dbReference type="Gene3D" id="1.10.10.1590">
    <property type="entry name" value="NADH-quinone oxidoreductase subunit E"/>
    <property type="match status" value="1"/>
</dbReference>
<dbReference type="NCBIfam" id="TIGR01958">
    <property type="entry name" value="nuoE_fam"/>
    <property type="match status" value="1"/>
</dbReference>
<protein>
    <submittedName>
        <fullName evidence="8">NAD(P)H-dependent oxidoreductase subunit E</fullName>
    </submittedName>
</protein>
<dbReference type="CDD" id="cd03064">
    <property type="entry name" value="TRX_Fd_NuoE"/>
    <property type="match status" value="1"/>
</dbReference>
<dbReference type="PIRSF" id="PIRSF000216">
    <property type="entry name" value="NADH_DH_24kDa"/>
    <property type="match status" value="1"/>
</dbReference>